<dbReference type="EMBL" id="CP003537">
    <property type="protein sequence ID" value="AGH95291.1"/>
    <property type="molecule type" value="Genomic_DNA"/>
</dbReference>
<dbReference type="AlphaFoldDB" id="M4VB89"/>
<dbReference type="PIRSF" id="PIRSF036979">
    <property type="entry name" value="Arginase"/>
    <property type="match status" value="1"/>
</dbReference>
<dbReference type="RefSeq" id="WP_015469781.1">
    <property type="nucleotide sequence ID" value="NC_020813.1"/>
</dbReference>
<name>M4VB89_9BACT</name>
<dbReference type="Gene3D" id="3.40.800.10">
    <property type="entry name" value="Ureohydrolase domain"/>
    <property type="match status" value="1"/>
</dbReference>
<dbReference type="GO" id="GO:0046872">
    <property type="term" value="F:metal ion binding"/>
    <property type="evidence" value="ECO:0007669"/>
    <property type="project" value="UniProtKB-KW"/>
</dbReference>
<protein>
    <submittedName>
        <fullName evidence="5">Formimidoylglutamase</fullName>
    </submittedName>
</protein>
<evidence type="ECO:0000256" key="2">
    <source>
        <dbReference type="ARBA" id="ARBA00022801"/>
    </source>
</evidence>
<dbReference type="GO" id="GO:0033389">
    <property type="term" value="P:putrescine biosynthetic process from arginine, via agmatine"/>
    <property type="evidence" value="ECO:0007669"/>
    <property type="project" value="TreeGrafter"/>
</dbReference>
<feature type="binding site" evidence="3">
    <location>
        <position position="248"/>
    </location>
    <ligand>
        <name>Mn(2+)</name>
        <dbReference type="ChEBI" id="CHEBI:29035"/>
        <label>1</label>
    </ligand>
</feature>
<dbReference type="Proteomes" id="UP000012040">
    <property type="component" value="Chromosome"/>
</dbReference>
<evidence type="ECO:0000256" key="1">
    <source>
        <dbReference type="ARBA" id="ARBA00022723"/>
    </source>
</evidence>
<dbReference type="SUPFAM" id="SSF52768">
    <property type="entry name" value="Arginase/deacetylase"/>
    <property type="match status" value="1"/>
</dbReference>
<keyword evidence="1 3" id="KW-0479">Metal-binding</keyword>
<proteinExistence type="inferred from homology"/>
<evidence type="ECO:0000256" key="3">
    <source>
        <dbReference type="PIRSR" id="PIRSR036979-1"/>
    </source>
</evidence>
<dbReference type="PATRIC" id="fig|1184267.3.peg.1088"/>
<feature type="binding site" evidence="3">
    <location>
        <position position="129"/>
    </location>
    <ligand>
        <name>Mn(2+)</name>
        <dbReference type="ChEBI" id="CHEBI:29035"/>
        <label>1</label>
    </ligand>
</feature>
<dbReference type="eggNOG" id="COG0010">
    <property type="taxonomic scope" value="Bacteria"/>
</dbReference>
<dbReference type="STRING" id="1184267.A11Q_1075"/>
<dbReference type="InterPro" id="IPR023696">
    <property type="entry name" value="Ureohydrolase_dom_sf"/>
</dbReference>
<keyword evidence="3" id="KW-0464">Manganese</keyword>
<reference evidence="5 6" key="1">
    <citation type="journal article" date="2013" name="ISME J.">
        <title>By their genes ye shall know them: genomic signatures of predatory bacteria.</title>
        <authorList>
            <person name="Pasternak Z."/>
            <person name="Pietrokovski S."/>
            <person name="Rotem O."/>
            <person name="Gophna U."/>
            <person name="Lurie-Weinberger M.N."/>
            <person name="Jurkevitch E."/>
        </authorList>
    </citation>
    <scope>NUCLEOTIDE SEQUENCE [LARGE SCALE GENOMIC DNA]</scope>
    <source>
        <strain evidence="5 6">JSS</strain>
    </source>
</reference>
<keyword evidence="2" id="KW-0378">Hydrolase</keyword>
<dbReference type="KEGG" id="bex:A11Q_1075"/>
<feature type="binding site" evidence="3">
    <location>
        <position position="156"/>
    </location>
    <ligand>
        <name>Mn(2+)</name>
        <dbReference type="ChEBI" id="CHEBI:29035"/>
        <label>1</label>
    </ligand>
</feature>
<organism evidence="5 6">
    <name type="scientific">Pseudobdellovibrio exovorus JSS</name>
    <dbReference type="NCBI Taxonomy" id="1184267"/>
    <lineage>
        <taxon>Bacteria</taxon>
        <taxon>Pseudomonadati</taxon>
        <taxon>Bdellovibrionota</taxon>
        <taxon>Bdellovibrionia</taxon>
        <taxon>Bdellovibrionales</taxon>
        <taxon>Pseudobdellovibrionaceae</taxon>
        <taxon>Pseudobdellovibrio</taxon>
    </lineage>
</organism>
<feature type="binding site" evidence="3">
    <location>
        <position position="160"/>
    </location>
    <ligand>
        <name>Mn(2+)</name>
        <dbReference type="ChEBI" id="CHEBI:29035"/>
        <label>1</label>
    </ligand>
</feature>
<accession>M4VB89</accession>
<evidence type="ECO:0000313" key="5">
    <source>
        <dbReference type="EMBL" id="AGH95291.1"/>
    </source>
</evidence>
<dbReference type="PANTHER" id="PTHR11358:SF26">
    <property type="entry name" value="GUANIDINO ACID HYDROLASE, MITOCHONDRIAL"/>
    <property type="match status" value="1"/>
</dbReference>
<comment type="cofactor">
    <cofactor evidence="3">
        <name>Mn(2+)</name>
        <dbReference type="ChEBI" id="CHEBI:29035"/>
    </cofactor>
    <text evidence="3">Binds 2 manganese ions per subunit.</text>
</comment>
<dbReference type="OrthoDB" id="5290471at2"/>
<dbReference type="Pfam" id="PF00491">
    <property type="entry name" value="Arginase"/>
    <property type="match status" value="1"/>
</dbReference>
<feature type="binding site" evidence="3">
    <location>
        <position position="246"/>
    </location>
    <ligand>
        <name>Mn(2+)</name>
        <dbReference type="ChEBI" id="CHEBI:29035"/>
        <label>1</label>
    </ligand>
</feature>
<evidence type="ECO:0000313" key="6">
    <source>
        <dbReference type="Proteomes" id="UP000012040"/>
    </source>
</evidence>
<comment type="similarity">
    <text evidence="4">Belongs to the arginase family.</text>
</comment>
<feature type="binding site" evidence="3">
    <location>
        <position position="158"/>
    </location>
    <ligand>
        <name>Mn(2+)</name>
        <dbReference type="ChEBI" id="CHEBI:29035"/>
        <label>1</label>
    </ligand>
</feature>
<dbReference type="InterPro" id="IPR006035">
    <property type="entry name" value="Ureohydrolase"/>
</dbReference>
<sequence length="319" mass="35667">MSTPYKSIPSDLFFSKNDPQDLRLGDLVKSSTRQDPSLKKNSFVISGYCDDEGIQLNGGRIGAAEAPLRIRQFLYKMTPPVLDLQSVTMCDLGNLELASSLAERHQQAEQLSYEHNQKGLRPLTFGGGHDYGFPDASGFVKAHLNSTKKPIVLNFDAHLDVRPPTNGLNSGTPFFRLLSAYENQFEFFEIGIQPQCNSVHHRQWARSKGACIFDSQFVQEHGLLGLLQTNEFQKLEDKAPLFISFDIDALTSAEAPGCSQAWPTGFHLKDYLSLFAELKKRFDIRGLGIYEVSPPLDIDNYTSKAAALIAYHFLMQDVL</sequence>
<dbReference type="CDD" id="cd09988">
    <property type="entry name" value="Formimidoylglutamase"/>
    <property type="match status" value="1"/>
</dbReference>
<evidence type="ECO:0000256" key="4">
    <source>
        <dbReference type="PROSITE-ProRule" id="PRU00742"/>
    </source>
</evidence>
<dbReference type="PROSITE" id="PS51409">
    <property type="entry name" value="ARGINASE_2"/>
    <property type="match status" value="1"/>
</dbReference>
<dbReference type="HOGENOM" id="CLU_039478_2_0_7"/>
<keyword evidence="6" id="KW-1185">Reference proteome</keyword>
<dbReference type="GO" id="GO:0008783">
    <property type="term" value="F:agmatinase activity"/>
    <property type="evidence" value="ECO:0007669"/>
    <property type="project" value="TreeGrafter"/>
</dbReference>
<gene>
    <name evidence="5" type="ORF">A11Q_1075</name>
</gene>
<dbReference type="PANTHER" id="PTHR11358">
    <property type="entry name" value="ARGINASE/AGMATINASE"/>
    <property type="match status" value="1"/>
</dbReference>